<dbReference type="EMBL" id="JAHZIJ010000009">
    <property type="protein sequence ID" value="MBW7475837.1"/>
    <property type="molecule type" value="Genomic_DNA"/>
</dbReference>
<sequence length="46" mass="5187">MIKAINPNGYERNNEWSPIKGGHLFLDAQKPLYASRGSYTLLGSYD</sequence>
<evidence type="ECO:0000313" key="2">
    <source>
        <dbReference type="Proteomes" id="UP000812277"/>
    </source>
</evidence>
<proteinExistence type="predicted"/>
<dbReference type="Proteomes" id="UP000812277">
    <property type="component" value="Unassembled WGS sequence"/>
</dbReference>
<organism evidence="1 2">
    <name type="scientific">Paenibacillus oenotherae</name>
    <dbReference type="NCBI Taxonomy" id="1435645"/>
    <lineage>
        <taxon>Bacteria</taxon>
        <taxon>Bacillati</taxon>
        <taxon>Bacillota</taxon>
        <taxon>Bacilli</taxon>
        <taxon>Bacillales</taxon>
        <taxon>Paenibacillaceae</taxon>
        <taxon>Paenibacillus</taxon>
    </lineage>
</organism>
<keyword evidence="2" id="KW-1185">Reference proteome</keyword>
<gene>
    <name evidence="1" type="ORF">K0T92_13910</name>
</gene>
<protein>
    <submittedName>
        <fullName evidence="1">Uncharacterized protein</fullName>
    </submittedName>
</protein>
<evidence type="ECO:0000313" key="1">
    <source>
        <dbReference type="EMBL" id="MBW7475837.1"/>
    </source>
</evidence>
<accession>A0ABS7D7B8</accession>
<dbReference type="RefSeq" id="WP_219873084.1">
    <property type="nucleotide sequence ID" value="NZ_JAHZIJ010000009.1"/>
</dbReference>
<name>A0ABS7D7B8_9BACL</name>
<comment type="caution">
    <text evidence="1">The sequence shown here is derived from an EMBL/GenBank/DDBJ whole genome shotgun (WGS) entry which is preliminary data.</text>
</comment>
<reference evidence="1 2" key="1">
    <citation type="submission" date="2021-07" db="EMBL/GenBank/DDBJ databases">
        <title>Paenibacillus radiodurans sp. nov., isolated from the southeastern edge of Tengger Desert.</title>
        <authorList>
            <person name="Zhang G."/>
        </authorList>
    </citation>
    <scope>NUCLEOTIDE SEQUENCE [LARGE SCALE GENOMIC DNA]</scope>
    <source>
        <strain evidence="1 2">DT7-4</strain>
    </source>
</reference>